<name>A0A7N1A3P1_KALFE</name>
<feature type="transmembrane region" description="Helical" evidence="1">
    <location>
        <begin position="179"/>
        <end position="202"/>
    </location>
</feature>
<evidence type="ECO:0000313" key="3">
    <source>
        <dbReference type="Proteomes" id="UP000594263"/>
    </source>
</evidence>
<keyword evidence="1" id="KW-0472">Membrane</keyword>
<protein>
    <recommendedName>
        <fullName evidence="4">BLE2 protein</fullName>
    </recommendedName>
</protein>
<keyword evidence="1" id="KW-1133">Transmembrane helix</keyword>
<dbReference type="EnsemblPlants" id="Kaladp0075s0006.1.v1.1">
    <property type="protein sequence ID" value="Kaladp0075s0006.1.v1.1"/>
    <property type="gene ID" value="Kaladp0075s0006.v1.1"/>
</dbReference>
<dbReference type="OMA" id="MNLCAYT"/>
<dbReference type="Proteomes" id="UP000594263">
    <property type="component" value="Unplaced"/>
</dbReference>
<proteinExistence type="predicted"/>
<accession>A0A7N1A3P1</accession>
<dbReference type="InterPro" id="IPR016024">
    <property type="entry name" value="ARM-type_fold"/>
</dbReference>
<dbReference type="PANTHER" id="PTHR33115:SF50">
    <property type="entry name" value="ARM REPEAT SUPERFAMILY PROTEIN"/>
    <property type="match status" value="1"/>
</dbReference>
<sequence length="748" mass="83342">MNQEAGDSMNNNAAAVAVASNNAPEKKLTHFALRLALLEKTATVFGTLGFIWATVVLLGGFAITLDTTDFWFITVILVIEGARIFSRSHELEFQHQATWLSSDGSASRSHDEESQIPPGQSSVGINFAFLTPNISKILYWLQLFSATTCVALSLTKLAKHDFGQIQKGDTDKRNRKAALYIFYSLALAEASLFLLERAYWVWNVDFLKLLEKVNDEYGLGAAGMVSITRFFYDAYSRSVNGSCLDSLKMDMLSFAGELLISTSPDEQHIGATLLRQLTTKEEFSTATLRKIGVDVHIIERLIEMLNWRYPNEKEIRISAAEILAEVASRKQNSLRMAEIPGAVESVASLLRTTRSSYTGAGDEICQRGAMSNQETIDMQLFNVLGLKILNELSRDHDNCGKIGNTRGLLPKIIDFTYTTADMFTYEGHITTVRQSLELVNTLASTTGVTGSNLRKEISEIVFTISYIRDILKNGEKHPKLQLLGIEVLTKLGLEDDATEKIGGTGGVLKELLNIFLRETATEEQERLRDAAGDAMAMLTLESKSNCHRVLLLQAMDKLVKAVESEALCTNTARILMNLCAYTEDPSFDHMLHKVVAIVPTVLKAVMEAGDKQQEMMTGLAFNVFHYKVCSLDEFSGMLREEKPAASVLARALVQTLKKQPAPSIRVPRMRRFAIELAIWMMRDCGEENVDTFRRLFRQLEMKTELAGVMETTSDFENFHLFSGTVGVSRYAQSLHSLARTASNLLDYN</sequence>
<dbReference type="AlphaFoldDB" id="A0A7N1A3P1"/>
<feature type="transmembrane region" description="Helical" evidence="1">
    <location>
        <begin position="42"/>
        <end position="63"/>
    </location>
</feature>
<dbReference type="SUPFAM" id="SSF48371">
    <property type="entry name" value="ARM repeat"/>
    <property type="match status" value="1"/>
</dbReference>
<dbReference type="Gene3D" id="1.25.10.10">
    <property type="entry name" value="Leucine-rich Repeat Variant"/>
    <property type="match status" value="1"/>
</dbReference>
<organism evidence="2 3">
    <name type="scientific">Kalanchoe fedtschenkoi</name>
    <name type="common">Lavender scallops</name>
    <name type="synonym">South American air plant</name>
    <dbReference type="NCBI Taxonomy" id="63787"/>
    <lineage>
        <taxon>Eukaryota</taxon>
        <taxon>Viridiplantae</taxon>
        <taxon>Streptophyta</taxon>
        <taxon>Embryophyta</taxon>
        <taxon>Tracheophyta</taxon>
        <taxon>Spermatophyta</taxon>
        <taxon>Magnoliopsida</taxon>
        <taxon>eudicotyledons</taxon>
        <taxon>Gunneridae</taxon>
        <taxon>Pentapetalae</taxon>
        <taxon>Saxifragales</taxon>
        <taxon>Crassulaceae</taxon>
        <taxon>Kalanchoe</taxon>
    </lineage>
</organism>
<dbReference type="PANTHER" id="PTHR33115">
    <property type="entry name" value="ARM REPEAT SUPERFAMILY PROTEIN"/>
    <property type="match status" value="1"/>
</dbReference>
<evidence type="ECO:0000313" key="2">
    <source>
        <dbReference type="EnsemblPlants" id="Kaladp0075s0006.1.v1.1"/>
    </source>
</evidence>
<keyword evidence="3" id="KW-1185">Reference proteome</keyword>
<evidence type="ECO:0000256" key="1">
    <source>
        <dbReference type="SAM" id="Phobius"/>
    </source>
</evidence>
<keyword evidence="1" id="KW-0812">Transmembrane</keyword>
<evidence type="ECO:0008006" key="4">
    <source>
        <dbReference type="Google" id="ProtNLM"/>
    </source>
</evidence>
<feature type="transmembrane region" description="Helical" evidence="1">
    <location>
        <begin position="137"/>
        <end position="158"/>
    </location>
</feature>
<reference evidence="2" key="1">
    <citation type="submission" date="2021-01" db="UniProtKB">
        <authorList>
            <consortium name="EnsemblPlants"/>
        </authorList>
    </citation>
    <scope>IDENTIFICATION</scope>
</reference>
<dbReference type="Gramene" id="Kaladp0075s0006.1.v1.1">
    <property type="protein sequence ID" value="Kaladp0075s0006.1.v1.1"/>
    <property type="gene ID" value="Kaladp0075s0006.v1.1"/>
</dbReference>
<dbReference type="InterPro" id="IPR011989">
    <property type="entry name" value="ARM-like"/>
</dbReference>